<feature type="region of interest" description="Disordered" evidence="2">
    <location>
        <begin position="401"/>
        <end position="467"/>
    </location>
</feature>
<keyword evidence="5" id="KW-1185">Reference proteome</keyword>
<dbReference type="InterPro" id="IPR007527">
    <property type="entry name" value="Znf_SWIM"/>
</dbReference>
<sequence>MLTDPKSESSGRAGLKYIDYLMATWMPQSLWNSWSEEGRSRAAEVLGVNIGDVLPTTNHLESFNGVLKRKHISQWQRSGRKLRFDVLVFRLILYIMPNIYAQFRLNHSFETWKKERFANVAGVHGLSRQLRAAERTTQVSPVAIAWYSPDPIRDGFSKDIIRLRLITPIPSMKPFELWATCASTSANVSDPGHLRYWLTAHPSGHATCTCADWLNRGGACKHLRAFCDLITLWAKGGQITHEFYFPGSESDACHVLEKNKRWYGHYYDHSVTAPASRDTLSATCPPTLHKSSTHIPLPPPNHPDISLIPTIDQEAELEESVTALEDPEIPELTPAVESDTTLKDNRNAIEIQNQQRLDHFIKNSLPNLYGISNLLQDFRPKVMDVEFSGLISMLSHQLESMTFTSGPPPSTMVPDAGHQRATQTLDPPKSRMCTPSPPRTPTKRFALLPPSPETKKSTKRIKSYSTL</sequence>
<reference evidence="4" key="1">
    <citation type="journal article" date="2020" name="Nat. Commun.">
        <title>Large-scale genome sequencing of mycorrhizal fungi provides insights into the early evolution of symbiotic traits.</title>
        <authorList>
            <person name="Miyauchi S."/>
            <person name="Kiss E."/>
            <person name="Kuo A."/>
            <person name="Drula E."/>
            <person name="Kohler A."/>
            <person name="Sanchez-Garcia M."/>
            <person name="Morin E."/>
            <person name="Andreopoulos B."/>
            <person name="Barry K.W."/>
            <person name="Bonito G."/>
            <person name="Buee M."/>
            <person name="Carver A."/>
            <person name="Chen C."/>
            <person name="Cichocki N."/>
            <person name="Clum A."/>
            <person name="Culley D."/>
            <person name="Crous P.W."/>
            <person name="Fauchery L."/>
            <person name="Girlanda M."/>
            <person name="Hayes R.D."/>
            <person name="Keri Z."/>
            <person name="LaButti K."/>
            <person name="Lipzen A."/>
            <person name="Lombard V."/>
            <person name="Magnuson J."/>
            <person name="Maillard F."/>
            <person name="Murat C."/>
            <person name="Nolan M."/>
            <person name="Ohm R.A."/>
            <person name="Pangilinan J."/>
            <person name="Pereira M.F."/>
            <person name="Perotto S."/>
            <person name="Peter M."/>
            <person name="Pfister S."/>
            <person name="Riley R."/>
            <person name="Sitrit Y."/>
            <person name="Stielow J.B."/>
            <person name="Szollosi G."/>
            <person name="Zifcakova L."/>
            <person name="Stursova M."/>
            <person name="Spatafora J.W."/>
            <person name="Tedersoo L."/>
            <person name="Vaario L.M."/>
            <person name="Yamada A."/>
            <person name="Yan M."/>
            <person name="Wang P."/>
            <person name="Xu J."/>
            <person name="Bruns T."/>
            <person name="Baldrian P."/>
            <person name="Vilgalys R."/>
            <person name="Dunand C."/>
            <person name="Henrissat B."/>
            <person name="Grigoriev I.V."/>
            <person name="Hibbett D."/>
            <person name="Nagy L.G."/>
            <person name="Martin F.M."/>
        </authorList>
    </citation>
    <scope>NUCLEOTIDE SEQUENCE</scope>
    <source>
        <strain evidence="4">UH-Tt-Lm1</strain>
    </source>
</reference>
<keyword evidence="1" id="KW-0479">Metal-binding</keyword>
<comment type="caution">
    <text evidence="4">The sequence shown here is derived from an EMBL/GenBank/DDBJ whole genome shotgun (WGS) entry which is preliminary data.</text>
</comment>
<gene>
    <name evidence="4" type="ORF">BJ322DRAFT_1021665</name>
</gene>
<evidence type="ECO:0000259" key="3">
    <source>
        <dbReference type="PROSITE" id="PS50966"/>
    </source>
</evidence>
<feature type="domain" description="SWIM-type" evidence="3">
    <location>
        <begin position="196"/>
        <end position="231"/>
    </location>
</feature>
<proteinExistence type="predicted"/>
<dbReference type="Proteomes" id="UP000736335">
    <property type="component" value="Unassembled WGS sequence"/>
</dbReference>
<keyword evidence="1" id="KW-0863">Zinc-finger</keyword>
<organism evidence="4 5">
    <name type="scientific">Thelephora terrestris</name>
    <dbReference type="NCBI Taxonomy" id="56493"/>
    <lineage>
        <taxon>Eukaryota</taxon>
        <taxon>Fungi</taxon>
        <taxon>Dikarya</taxon>
        <taxon>Basidiomycota</taxon>
        <taxon>Agaricomycotina</taxon>
        <taxon>Agaricomycetes</taxon>
        <taxon>Thelephorales</taxon>
        <taxon>Thelephoraceae</taxon>
        <taxon>Thelephora</taxon>
    </lineage>
</organism>
<dbReference type="AlphaFoldDB" id="A0A9P6HCQ0"/>
<dbReference type="EMBL" id="WIUZ02000009">
    <property type="protein sequence ID" value="KAF9783906.1"/>
    <property type="molecule type" value="Genomic_DNA"/>
</dbReference>
<feature type="compositionally biased region" description="Basic residues" evidence="2">
    <location>
        <begin position="457"/>
        <end position="467"/>
    </location>
</feature>
<reference evidence="4" key="2">
    <citation type="submission" date="2020-11" db="EMBL/GenBank/DDBJ databases">
        <authorList>
            <consortium name="DOE Joint Genome Institute"/>
            <person name="Kuo A."/>
            <person name="Miyauchi S."/>
            <person name="Kiss E."/>
            <person name="Drula E."/>
            <person name="Kohler A."/>
            <person name="Sanchez-Garcia M."/>
            <person name="Andreopoulos B."/>
            <person name="Barry K.W."/>
            <person name="Bonito G."/>
            <person name="Buee M."/>
            <person name="Carver A."/>
            <person name="Chen C."/>
            <person name="Cichocki N."/>
            <person name="Clum A."/>
            <person name="Culley D."/>
            <person name="Crous P.W."/>
            <person name="Fauchery L."/>
            <person name="Girlanda M."/>
            <person name="Hayes R."/>
            <person name="Keri Z."/>
            <person name="Labutti K."/>
            <person name="Lipzen A."/>
            <person name="Lombard V."/>
            <person name="Magnuson J."/>
            <person name="Maillard F."/>
            <person name="Morin E."/>
            <person name="Murat C."/>
            <person name="Nolan M."/>
            <person name="Ohm R."/>
            <person name="Pangilinan J."/>
            <person name="Pereira M."/>
            <person name="Perotto S."/>
            <person name="Peter M."/>
            <person name="Riley R."/>
            <person name="Sitrit Y."/>
            <person name="Stielow B."/>
            <person name="Szollosi G."/>
            <person name="Zifcakova L."/>
            <person name="Stursova M."/>
            <person name="Spatafora J.W."/>
            <person name="Tedersoo L."/>
            <person name="Vaario L.-M."/>
            <person name="Yamada A."/>
            <person name="Yan M."/>
            <person name="Wang P."/>
            <person name="Xu J."/>
            <person name="Bruns T."/>
            <person name="Baldrian P."/>
            <person name="Vilgalys R."/>
            <person name="Henrissat B."/>
            <person name="Grigoriev I.V."/>
            <person name="Hibbett D."/>
            <person name="Nagy L.G."/>
            <person name="Martin F.M."/>
        </authorList>
    </citation>
    <scope>NUCLEOTIDE SEQUENCE</scope>
    <source>
        <strain evidence="4">UH-Tt-Lm1</strain>
    </source>
</reference>
<name>A0A9P6HCQ0_9AGAM</name>
<evidence type="ECO:0000256" key="1">
    <source>
        <dbReference type="PROSITE-ProRule" id="PRU00325"/>
    </source>
</evidence>
<dbReference type="GO" id="GO:0008270">
    <property type="term" value="F:zinc ion binding"/>
    <property type="evidence" value="ECO:0007669"/>
    <property type="project" value="UniProtKB-KW"/>
</dbReference>
<dbReference type="OrthoDB" id="2799241at2759"/>
<protein>
    <recommendedName>
        <fullName evidence="3">SWIM-type domain-containing protein</fullName>
    </recommendedName>
</protein>
<dbReference type="PROSITE" id="PS50966">
    <property type="entry name" value="ZF_SWIM"/>
    <property type="match status" value="1"/>
</dbReference>
<accession>A0A9P6HCQ0</accession>
<evidence type="ECO:0000256" key="2">
    <source>
        <dbReference type="SAM" id="MobiDB-lite"/>
    </source>
</evidence>
<evidence type="ECO:0000313" key="4">
    <source>
        <dbReference type="EMBL" id="KAF9783906.1"/>
    </source>
</evidence>
<keyword evidence="1" id="KW-0862">Zinc</keyword>
<evidence type="ECO:0000313" key="5">
    <source>
        <dbReference type="Proteomes" id="UP000736335"/>
    </source>
</evidence>